<accession>A0A4U0WUA5</accession>
<dbReference type="Proteomes" id="UP000309340">
    <property type="component" value="Unassembled WGS sequence"/>
</dbReference>
<feature type="compositionally biased region" description="Acidic residues" evidence="1">
    <location>
        <begin position="142"/>
        <end position="158"/>
    </location>
</feature>
<dbReference type="OrthoDB" id="3883017at2759"/>
<evidence type="ECO:0000313" key="2">
    <source>
        <dbReference type="EMBL" id="TKA65275.1"/>
    </source>
</evidence>
<feature type="compositionally biased region" description="Acidic residues" evidence="1">
    <location>
        <begin position="190"/>
        <end position="200"/>
    </location>
</feature>
<sequence length="381" mass="40572">MTPPELAAIFAADPHSINNDTLLRLSTRYTPSQIAHHANAGRKFPVLSASNVRELMYRSITCIAKREGRDRDAVKAELEAARKGAGQVQGVDVKMVDDLHDSTAEKLRAAALLRAIEGSDFLTEAEAEALRRFGGSGSSEADSVEEDEAEASEDDEAENVDHEADSVDVDGLGSSKLSEPSSNTSASESMELDEPASVEDSEARGSTEADEADTASPSSPPETMDMDLSPTANPPPGPEADEAETSSTLSSPPSWMDLSDSESTISSDAAATLKDHLRALEVHGLFAAEETHLMDDDVVDLSTSYSVPKIVEQLNTGTGTGSGPGKSKYSVKSVQARVNAAVKGVATRRGLDVKEFSAEIEELRVAREKARAGGRRRSWRK</sequence>
<evidence type="ECO:0000313" key="3">
    <source>
        <dbReference type="Proteomes" id="UP000309340"/>
    </source>
</evidence>
<feature type="compositionally biased region" description="Low complexity" evidence="1">
    <location>
        <begin position="178"/>
        <end position="189"/>
    </location>
</feature>
<feature type="region of interest" description="Disordered" evidence="1">
    <location>
        <begin position="132"/>
        <end position="267"/>
    </location>
</feature>
<name>A0A4U0WUA5_9PEZI</name>
<reference evidence="2 3" key="1">
    <citation type="submission" date="2017-03" db="EMBL/GenBank/DDBJ databases">
        <title>Genomes of endolithic fungi from Antarctica.</title>
        <authorList>
            <person name="Coleine C."/>
            <person name="Masonjones S."/>
            <person name="Stajich J.E."/>
        </authorList>
    </citation>
    <scope>NUCLEOTIDE SEQUENCE [LARGE SCALE GENOMIC DNA]</scope>
    <source>
        <strain evidence="2 3">CCFEE 5184</strain>
    </source>
</reference>
<gene>
    <name evidence="2" type="ORF">B0A55_10092</name>
</gene>
<keyword evidence="3" id="KW-1185">Reference proteome</keyword>
<dbReference type="EMBL" id="NAJQ01000753">
    <property type="protein sequence ID" value="TKA65275.1"/>
    <property type="molecule type" value="Genomic_DNA"/>
</dbReference>
<dbReference type="AlphaFoldDB" id="A0A4U0WUA5"/>
<protein>
    <submittedName>
        <fullName evidence="2">Uncharacterized protein</fullName>
    </submittedName>
</protein>
<proteinExistence type="predicted"/>
<organism evidence="2 3">
    <name type="scientific">Friedmanniomyces simplex</name>
    <dbReference type="NCBI Taxonomy" id="329884"/>
    <lineage>
        <taxon>Eukaryota</taxon>
        <taxon>Fungi</taxon>
        <taxon>Dikarya</taxon>
        <taxon>Ascomycota</taxon>
        <taxon>Pezizomycotina</taxon>
        <taxon>Dothideomycetes</taxon>
        <taxon>Dothideomycetidae</taxon>
        <taxon>Mycosphaerellales</taxon>
        <taxon>Teratosphaeriaceae</taxon>
        <taxon>Friedmanniomyces</taxon>
    </lineage>
</organism>
<evidence type="ECO:0000256" key="1">
    <source>
        <dbReference type="SAM" id="MobiDB-lite"/>
    </source>
</evidence>
<comment type="caution">
    <text evidence="2">The sequence shown here is derived from an EMBL/GenBank/DDBJ whole genome shotgun (WGS) entry which is preliminary data.</text>
</comment>